<dbReference type="EMBL" id="CP031229">
    <property type="protein sequence ID" value="AXH96499.1"/>
    <property type="molecule type" value="Genomic_DNA"/>
</dbReference>
<sequence>MSTTVRTGLAYGVAAVAALVVGLILDSGLLFLLAAVIVVLGFLHVYRGRALAIEHERAEEESTVRDGNGPPEGHGGW</sequence>
<protein>
    <submittedName>
        <fullName evidence="3">Uncharacterized protein</fullName>
    </submittedName>
</protein>
<dbReference type="Proteomes" id="UP000253790">
    <property type="component" value="Chromosome"/>
</dbReference>
<reference evidence="3 4" key="1">
    <citation type="submission" date="2018-07" db="EMBL/GenBank/DDBJ databases">
        <title>Complete genome sequencing of Ornithinimicrobium sp. AMA3305.</title>
        <authorList>
            <person name="Bae J.-W."/>
        </authorList>
    </citation>
    <scope>NUCLEOTIDE SEQUENCE [LARGE SCALE GENOMIC DNA]</scope>
    <source>
        <strain evidence="3 4">AMA3305</strain>
    </source>
</reference>
<keyword evidence="4" id="KW-1185">Reference proteome</keyword>
<evidence type="ECO:0000256" key="1">
    <source>
        <dbReference type="SAM" id="MobiDB-lite"/>
    </source>
</evidence>
<gene>
    <name evidence="3" type="ORF">DV701_10505</name>
</gene>
<evidence type="ECO:0000313" key="4">
    <source>
        <dbReference type="Proteomes" id="UP000253790"/>
    </source>
</evidence>
<name>A0A345NN91_9MICO</name>
<keyword evidence="2" id="KW-1133">Transmembrane helix</keyword>
<proteinExistence type="predicted"/>
<organism evidence="3 4">
    <name type="scientific">Ornithinimicrobium avium</name>
    <dbReference type="NCBI Taxonomy" id="2283195"/>
    <lineage>
        <taxon>Bacteria</taxon>
        <taxon>Bacillati</taxon>
        <taxon>Actinomycetota</taxon>
        <taxon>Actinomycetes</taxon>
        <taxon>Micrococcales</taxon>
        <taxon>Ornithinimicrobiaceae</taxon>
        <taxon>Ornithinimicrobium</taxon>
    </lineage>
</organism>
<feature type="transmembrane region" description="Helical" evidence="2">
    <location>
        <begin position="12"/>
        <end position="43"/>
    </location>
</feature>
<dbReference type="AlphaFoldDB" id="A0A345NN91"/>
<evidence type="ECO:0000313" key="3">
    <source>
        <dbReference type="EMBL" id="AXH96499.1"/>
    </source>
</evidence>
<evidence type="ECO:0000256" key="2">
    <source>
        <dbReference type="SAM" id="Phobius"/>
    </source>
</evidence>
<keyword evidence="2" id="KW-0812">Transmembrane</keyword>
<feature type="region of interest" description="Disordered" evidence="1">
    <location>
        <begin position="57"/>
        <end position="77"/>
    </location>
</feature>
<dbReference type="RefSeq" id="WP_114928264.1">
    <property type="nucleotide sequence ID" value="NZ_CP031229.1"/>
</dbReference>
<keyword evidence="2" id="KW-0472">Membrane</keyword>
<accession>A0A345NN91</accession>
<dbReference type="KEGG" id="orn:DV701_10505"/>